<proteinExistence type="predicted"/>
<dbReference type="GO" id="GO:0000981">
    <property type="term" value="F:DNA-binding transcription factor activity, RNA polymerase II-specific"/>
    <property type="evidence" value="ECO:0007669"/>
    <property type="project" value="InterPro"/>
</dbReference>
<dbReference type="CDD" id="cd00067">
    <property type="entry name" value="GAL4"/>
    <property type="match status" value="1"/>
</dbReference>
<dbReference type="AlphaFoldDB" id="A0A9W8UJ68"/>
<dbReference type="GO" id="GO:0008270">
    <property type="term" value="F:zinc ion binding"/>
    <property type="evidence" value="ECO:0007669"/>
    <property type="project" value="InterPro"/>
</dbReference>
<dbReference type="SUPFAM" id="SSF57701">
    <property type="entry name" value="Zn2/Cys6 DNA-binding domain"/>
    <property type="match status" value="1"/>
</dbReference>
<dbReference type="GeneID" id="80890236"/>
<dbReference type="RefSeq" id="XP_056051556.1">
    <property type="nucleotide sequence ID" value="XM_056194638.1"/>
</dbReference>
<organism evidence="2 3">
    <name type="scientific">Akanthomyces muscarius</name>
    <name type="common">Entomopathogenic fungus</name>
    <name type="synonym">Lecanicillium muscarium</name>
    <dbReference type="NCBI Taxonomy" id="2231603"/>
    <lineage>
        <taxon>Eukaryota</taxon>
        <taxon>Fungi</taxon>
        <taxon>Dikarya</taxon>
        <taxon>Ascomycota</taxon>
        <taxon>Pezizomycotina</taxon>
        <taxon>Sordariomycetes</taxon>
        <taxon>Hypocreomycetidae</taxon>
        <taxon>Hypocreales</taxon>
        <taxon>Cordycipitaceae</taxon>
        <taxon>Akanthomyces</taxon>
    </lineage>
</organism>
<evidence type="ECO:0000313" key="2">
    <source>
        <dbReference type="EMBL" id="KAJ4148615.1"/>
    </source>
</evidence>
<dbReference type="KEGG" id="amus:LMH87_003077"/>
<comment type="caution">
    <text evidence="2">The sequence shown here is derived from an EMBL/GenBank/DDBJ whole genome shotgun (WGS) entry which is preliminary data.</text>
</comment>
<gene>
    <name evidence="2" type="ORF">LMH87_003077</name>
</gene>
<accession>A0A9W8UJ68</accession>
<dbReference type="EMBL" id="JAJHUN010000010">
    <property type="protein sequence ID" value="KAJ4148615.1"/>
    <property type="molecule type" value="Genomic_DNA"/>
</dbReference>
<evidence type="ECO:0000313" key="3">
    <source>
        <dbReference type="Proteomes" id="UP001144673"/>
    </source>
</evidence>
<dbReference type="Proteomes" id="UP001144673">
    <property type="component" value="Chromosome 3"/>
</dbReference>
<dbReference type="InterPro" id="IPR036864">
    <property type="entry name" value="Zn2-C6_fun-type_DNA-bd_sf"/>
</dbReference>
<evidence type="ECO:0000256" key="1">
    <source>
        <dbReference type="ARBA" id="ARBA00023242"/>
    </source>
</evidence>
<name>A0A9W8UJ68_AKAMU</name>
<reference evidence="2" key="1">
    <citation type="journal article" date="2023" name="Access Microbiol">
        <title>De-novo genome assembly for Akanthomyces muscarius, a biocontrol agent of insect agricultural pests.</title>
        <authorList>
            <person name="Erdos Z."/>
            <person name="Studholme D.J."/>
            <person name="Raymond B."/>
            <person name="Sharma M."/>
        </authorList>
    </citation>
    <scope>NUCLEOTIDE SEQUENCE</scope>
    <source>
        <strain evidence="2">Ve6</strain>
    </source>
</reference>
<sequence>MVAATPSRQRKWAPHVRTGCDSCLIPHVKCDEEKLCCRRCRVKGMQCRGLVYGESAESAKTKNFDPSDCELVEAARYYLEASASYNETSPALAVRNYSTLLTGEYSLCQHVVFMCMDLHVIKSNNVASEDSIRRDPRRMPWPSLETGRVVQFHRTQ</sequence>
<protein>
    <recommendedName>
        <fullName evidence="4">Zn(2)-C6 fungal-type domain-containing protein</fullName>
    </recommendedName>
</protein>
<keyword evidence="3" id="KW-1185">Reference proteome</keyword>
<keyword evidence="1" id="KW-0539">Nucleus</keyword>
<evidence type="ECO:0008006" key="4">
    <source>
        <dbReference type="Google" id="ProtNLM"/>
    </source>
</evidence>
<dbReference type="InterPro" id="IPR001138">
    <property type="entry name" value="Zn2Cys6_DnaBD"/>
</dbReference>